<evidence type="ECO:0000256" key="4">
    <source>
        <dbReference type="ARBA" id="ARBA00023319"/>
    </source>
</evidence>
<feature type="domain" description="Ig-like" evidence="7">
    <location>
        <begin position="225"/>
        <end position="309"/>
    </location>
</feature>
<feature type="transmembrane region" description="Helical" evidence="5">
    <location>
        <begin position="502"/>
        <end position="524"/>
    </location>
</feature>
<evidence type="ECO:0000256" key="1">
    <source>
        <dbReference type="ARBA" id="ARBA00022729"/>
    </source>
</evidence>
<evidence type="ECO:0000256" key="2">
    <source>
        <dbReference type="ARBA" id="ARBA00023157"/>
    </source>
</evidence>
<evidence type="ECO:0000256" key="5">
    <source>
        <dbReference type="SAM" id="Phobius"/>
    </source>
</evidence>
<keyword evidence="1 6" id="KW-0732">Signal</keyword>
<dbReference type="EMBL" id="JAINUG010000182">
    <property type="protein sequence ID" value="KAJ8389446.1"/>
    <property type="molecule type" value="Genomic_DNA"/>
</dbReference>
<dbReference type="InterPro" id="IPR013783">
    <property type="entry name" value="Ig-like_fold"/>
</dbReference>
<name>A0AAD7RS94_9TELE</name>
<evidence type="ECO:0000256" key="6">
    <source>
        <dbReference type="SAM" id="SignalP"/>
    </source>
</evidence>
<dbReference type="Gene3D" id="2.60.40.10">
    <property type="entry name" value="Immunoglobulins"/>
    <property type="match status" value="5"/>
</dbReference>
<gene>
    <name evidence="8" type="ORF">AAFF_G00119840</name>
</gene>
<dbReference type="PROSITE" id="PS51257">
    <property type="entry name" value="PROKAR_LIPOPROTEIN"/>
    <property type="match status" value="1"/>
</dbReference>
<dbReference type="SMART" id="SM00408">
    <property type="entry name" value="IGc2"/>
    <property type="match status" value="4"/>
</dbReference>
<comment type="caution">
    <text evidence="8">The sequence shown here is derived from an EMBL/GenBank/DDBJ whole genome shotgun (WGS) entry which is preliminary data.</text>
</comment>
<dbReference type="InterPro" id="IPR036179">
    <property type="entry name" value="Ig-like_dom_sf"/>
</dbReference>
<feature type="domain" description="Ig-like" evidence="7">
    <location>
        <begin position="131"/>
        <end position="222"/>
    </location>
</feature>
<dbReference type="AlphaFoldDB" id="A0AAD7RS94"/>
<evidence type="ECO:0000313" key="9">
    <source>
        <dbReference type="Proteomes" id="UP001221898"/>
    </source>
</evidence>
<dbReference type="InterPro" id="IPR013098">
    <property type="entry name" value="Ig_I-set"/>
</dbReference>
<feature type="signal peptide" evidence="6">
    <location>
        <begin position="1"/>
        <end position="22"/>
    </location>
</feature>
<evidence type="ECO:0000259" key="7">
    <source>
        <dbReference type="PROSITE" id="PS50835"/>
    </source>
</evidence>
<dbReference type="SMART" id="SM00409">
    <property type="entry name" value="IG"/>
    <property type="match status" value="5"/>
</dbReference>
<dbReference type="InterPro" id="IPR007110">
    <property type="entry name" value="Ig-like_dom"/>
</dbReference>
<keyword evidence="4" id="KW-0393">Immunoglobulin domain</keyword>
<feature type="chain" id="PRO_5042115201" description="Ig-like domain-containing protein" evidence="6">
    <location>
        <begin position="23"/>
        <end position="534"/>
    </location>
</feature>
<accession>A0AAD7RS94</accession>
<keyword evidence="5" id="KW-1133">Transmembrane helix</keyword>
<keyword evidence="5" id="KW-0472">Membrane</keyword>
<evidence type="ECO:0000313" key="8">
    <source>
        <dbReference type="EMBL" id="KAJ8389446.1"/>
    </source>
</evidence>
<proteinExistence type="predicted"/>
<dbReference type="PANTHER" id="PTHR44337:SF16">
    <property type="entry name" value="CARCINOEMBRYONIC ANTIGEN-RELATED CELL ADHESION MOLECULE 20-LIKE-RELATED"/>
    <property type="match status" value="1"/>
</dbReference>
<dbReference type="PROSITE" id="PS50835">
    <property type="entry name" value="IG_LIKE"/>
    <property type="match status" value="4"/>
</dbReference>
<dbReference type="Proteomes" id="UP001221898">
    <property type="component" value="Unassembled WGS sequence"/>
</dbReference>
<dbReference type="InterPro" id="IPR003599">
    <property type="entry name" value="Ig_sub"/>
</dbReference>
<keyword evidence="9" id="KW-1185">Reference proteome</keyword>
<sequence length="534" mass="56782">MDFHNLRFLPVLLLSALGCCAGQQALPSGPLRALVGQNITFATTIDPKAQLFIVITWTFNSGEGPVNVITSAPMGESVSEEYKDRIVFNKTTGSLLLRDVTTKDSGDYSVSMVMGDGTQIPGEVSLEVFEPVSGVAVKANVTDPVEFNDTVSLTCTASGTGLTYKWLAGSVAFVADNRRQLSVENSVLTISGVLRSDKGPFICSVSNTLMEKASPPITLNISYGPDTAVMIVSPQKVVYSTGSNLTLSCSALSSPPAEFEWVLNGAVLKKTGRELMLENMQEKGSGNYTCIARNAKTLRFKASKTAWISVLERISGAKITGPMTQLIAGNSSANMSCQATLGTIVTREWLKDGTPLSPSDRVTISLDKSSMAISPVQKTDSGEYQCKLTNAVNTDTASYKMAVNYGPEGVAIVGDTAVEVGDPVNLKCTVLSLPPAMFTWAFNGTLTDVKTAEYKIEKVIYRNSGRYTCMAKNALTGQNVSTVHVLSVKEEGALDESLSGGAIAGIVIGVLVAVGIIAAVAYFMTQKRKIESPY</sequence>
<protein>
    <recommendedName>
        <fullName evidence="7">Ig-like domain-containing protein</fullName>
    </recommendedName>
</protein>
<dbReference type="Pfam" id="PF13895">
    <property type="entry name" value="Ig_2"/>
    <property type="match status" value="1"/>
</dbReference>
<organism evidence="8 9">
    <name type="scientific">Aldrovandia affinis</name>
    <dbReference type="NCBI Taxonomy" id="143900"/>
    <lineage>
        <taxon>Eukaryota</taxon>
        <taxon>Metazoa</taxon>
        <taxon>Chordata</taxon>
        <taxon>Craniata</taxon>
        <taxon>Vertebrata</taxon>
        <taxon>Euteleostomi</taxon>
        <taxon>Actinopterygii</taxon>
        <taxon>Neopterygii</taxon>
        <taxon>Teleostei</taxon>
        <taxon>Notacanthiformes</taxon>
        <taxon>Halosauridae</taxon>
        <taxon>Aldrovandia</taxon>
    </lineage>
</organism>
<dbReference type="Pfam" id="PF07679">
    <property type="entry name" value="I-set"/>
    <property type="match status" value="1"/>
</dbReference>
<keyword evidence="5" id="KW-0812">Transmembrane</keyword>
<keyword evidence="3" id="KW-0325">Glycoprotein</keyword>
<dbReference type="SUPFAM" id="SSF48726">
    <property type="entry name" value="Immunoglobulin"/>
    <property type="match status" value="5"/>
</dbReference>
<dbReference type="Pfam" id="PF13927">
    <property type="entry name" value="Ig_3"/>
    <property type="match status" value="2"/>
</dbReference>
<feature type="domain" description="Ig-like" evidence="7">
    <location>
        <begin position="329"/>
        <end position="404"/>
    </location>
</feature>
<dbReference type="PANTHER" id="PTHR44337">
    <property type="entry name" value="CARCINOEMBRYONIC ANTIGEN-RELATED CELL ADHESION MOLECULE 8"/>
    <property type="match status" value="1"/>
</dbReference>
<evidence type="ECO:0000256" key="3">
    <source>
        <dbReference type="ARBA" id="ARBA00023180"/>
    </source>
</evidence>
<keyword evidence="2" id="KW-1015">Disulfide bond</keyword>
<dbReference type="InterPro" id="IPR003598">
    <property type="entry name" value="Ig_sub2"/>
</dbReference>
<dbReference type="InterPro" id="IPR052598">
    <property type="entry name" value="IgSF_CEA-related"/>
</dbReference>
<feature type="domain" description="Ig-like" evidence="7">
    <location>
        <begin position="407"/>
        <end position="481"/>
    </location>
</feature>
<reference evidence="8" key="1">
    <citation type="journal article" date="2023" name="Science">
        <title>Genome structures resolve the early diversification of teleost fishes.</title>
        <authorList>
            <person name="Parey E."/>
            <person name="Louis A."/>
            <person name="Montfort J."/>
            <person name="Bouchez O."/>
            <person name="Roques C."/>
            <person name="Iampietro C."/>
            <person name="Lluch J."/>
            <person name="Castinel A."/>
            <person name="Donnadieu C."/>
            <person name="Desvignes T."/>
            <person name="Floi Bucao C."/>
            <person name="Jouanno E."/>
            <person name="Wen M."/>
            <person name="Mejri S."/>
            <person name="Dirks R."/>
            <person name="Jansen H."/>
            <person name="Henkel C."/>
            <person name="Chen W.J."/>
            <person name="Zahm M."/>
            <person name="Cabau C."/>
            <person name="Klopp C."/>
            <person name="Thompson A.W."/>
            <person name="Robinson-Rechavi M."/>
            <person name="Braasch I."/>
            <person name="Lecointre G."/>
            <person name="Bobe J."/>
            <person name="Postlethwait J.H."/>
            <person name="Berthelot C."/>
            <person name="Roest Crollius H."/>
            <person name="Guiguen Y."/>
        </authorList>
    </citation>
    <scope>NUCLEOTIDE SEQUENCE</scope>
    <source>
        <strain evidence="8">NC1722</strain>
    </source>
</reference>